<proteinExistence type="predicted"/>
<organism evidence="2 3">
    <name type="scientific">Rossellomorea aquimaris</name>
    <dbReference type="NCBI Taxonomy" id="189382"/>
    <lineage>
        <taxon>Bacteria</taxon>
        <taxon>Bacillati</taxon>
        <taxon>Bacillota</taxon>
        <taxon>Bacilli</taxon>
        <taxon>Bacillales</taxon>
        <taxon>Bacillaceae</taxon>
        <taxon>Rossellomorea</taxon>
    </lineage>
</organism>
<keyword evidence="1" id="KW-0472">Membrane</keyword>
<name>A0A5D4TWB7_9BACI</name>
<keyword evidence="1" id="KW-0812">Transmembrane</keyword>
<protein>
    <submittedName>
        <fullName evidence="2">Uncharacterized protein</fullName>
    </submittedName>
</protein>
<accession>A0A5D4TWB7</accession>
<dbReference type="RefSeq" id="WP_148991476.1">
    <property type="nucleotide sequence ID" value="NZ_VTEW01000006.1"/>
</dbReference>
<reference evidence="2 3" key="1">
    <citation type="submission" date="2019-08" db="EMBL/GenBank/DDBJ databases">
        <title>Bacillus genomes from the desert of Cuatro Cienegas, Coahuila.</title>
        <authorList>
            <person name="Olmedo-Alvarez G."/>
        </authorList>
    </citation>
    <scope>NUCLEOTIDE SEQUENCE [LARGE SCALE GENOMIC DNA]</scope>
    <source>
        <strain evidence="2 3">CH451a_14T</strain>
    </source>
</reference>
<comment type="caution">
    <text evidence="2">The sequence shown here is derived from an EMBL/GenBank/DDBJ whole genome shotgun (WGS) entry which is preliminary data.</text>
</comment>
<dbReference type="OrthoDB" id="2476187at2"/>
<gene>
    <name evidence="2" type="ORF">FZC80_08540</name>
</gene>
<evidence type="ECO:0000313" key="3">
    <source>
        <dbReference type="Proteomes" id="UP000325054"/>
    </source>
</evidence>
<evidence type="ECO:0000256" key="1">
    <source>
        <dbReference type="SAM" id="Phobius"/>
    </source>
</evidence>
<dbReference type="AlphaFoldDB" id="A0A5D4TWB7"/>
<dbReference type="Proteomes" id="UP000325054">
    <property type="component" value="Unassembled WGS sequence"/>
</dbReference>
<evidence type="ECO:0000313" key="2">
    <source>
        <dbReference type="EMBL" id="TYS79685.1"/>
    </source>
</evidence>
<sequence>MVKNKLALIVSGIILVICMFLYFPYPNNVMIDSRSSFMSFPIRDVDGYNPLAIIGSILFMIAMVLLVKGLEKYHFRAVILTAFAYAVLPLVLIPLYQETFARGIAAVSYDDEGTCDFESVSEVLLKGECNLNLQNRSNKPVTFEVVFMESPYLKKDIRRESLMNESGPNLVTLAPNSKESVQIEKLLDLSEISTHIDGGSTSNVHIKITDGESQRVL</sequence>
<feature type="transmembrane region" description="Helical" evidence="1">
    <location>
        <begin position="46"/>
        <end position="67"/>
    </location>
</feature>
<dbReference type="EMBL" id="VTEW01000006">
    <property type="protein sequence ID" value="TYS79685.1"/>
    <property type="molecule type" value="Genomic_DNA"/>
</dbReference>
<keyword evidence="1" id="KW-1133">Transmembrane helix</keyword>
<feature type="transmembrane region" description="Helical" evidence="1">
    <location>
        <begin position="6"/>
        <end position="25"/>
    </location>
</feature>
<feature type="transmembrane region" description="Helical" evidence="1">
    <location>
        <begin position="73"/>
        <end position="96"/>
    </location>
</feature>